<gene>
    <name evidence="3" type="ordered locus">BN4_10081</name>
</gene>
<evidence type="ECO:0000313" key="4">
    <source>
        <dbReference type="Proteomes" id="UP000011724"/>
    </source>
</evidence>
<keyword evidence="1" id="KW-0479">Metal-binding</keyword>
<evidence type="ECO:0000313" key="3">
    <source>
        <dbReference type="EMBL" id="CCH47321.1"/>
    </source>
</evidence>
<dbReference type="Gene3D" id="2.160.20.10">
    <property type="entry name" value="Single-stranded right-handed beta-helix, Pectin lyase-like"/>
    <property type="match status" value="1"/>
</dbReference>
<dbReference type="BioCyc" id="DPIE1322246:BN4_RS00440-MONOMER"/>
<dbReference type="eggNOG" id="COG3866">
    <property type="taxonomic scope" value="Bacteria"/>
</dbReference>
<dbReference type="PATRIC" id="fig|879567.3.peg.87"/>
<dbReference type="PANTHER" id="PTHR42970:SF1">
    <property type="entry name" value="PECTATE LYASE C-RELATED"/>
    <property type="match status" value="1"/>
</dbReference>
<dbReference type="AlphaFoldDB" id="M1WJ58"/>
<reference evidence="4" key="2">
    <citation type="journal article" date="2013" name="Stand. Genomic Sci.">
        <title>Complete genome sequence of Desulfocapsa sulfexigens, a marine deltaproteobacterium specialized in disproportionating inorganic sulfur compounds.</title>
        <authorList>
            <person name="Finster K.W."/>
            <person name="Kjeldsen K.U."/>
            <person name="Kube M."/>
            <person name="Reinhardt R."/>
            <person name="Mussmann M."/>
            <person name="Amann R."/>
            <person name="Schreiber L."/>
        </authorList>
    </citation>
    <scope>NUCLEOTIDE SEQUENCE [LARGE SCALE GENOMIC DNA]</scope>
    <source>
        <strain evidence="4">DSM 10523 / SB164P1</strain>
    </source>
</reference>
<name>M1WJ58_PSEP2</name>
<keyword evidence="3" id="KW-0456">Lyase</keyword>
<dbReference type="SUPFAM" id="SSF51126">
    <property type="entry name" value="Pectin lyase-like"/>
    <property type="match status" value="1"/>
</dbReference>
<keyword evidence="2" id="KW-0325">Glycoprotein</keyword>
<organism evidence="3 4">
    <name type="scientific">Pseudodesulfovibrio piezophilus (strain DSM 21447 / JCM 15486 / C1TLV30)</name>
    <name type="common">Desulfovibrio piezophilus</name>
    <dbReference type="NCBI Taxonomy" id="1322246"/>
    <lineage>
        <taxon>Bacteria</taxon>
        <taxon>Pseudomonadati</taxon>
        <taxon>Thermodesulfobacteriota</taxon>
        <taxon>Desulfovibrionia</taxon>
        <taxon>Desulfovibrionales</taxon>
        <taxon>Desulfovibrionaceae</taxon>
    </lineage>
</organism>
<evidence type="ECO:0000256" key="1">
    <source>
        <dbReference type="ARBA" id="ARBA00022723"/>
    </source>
</evidence>
<dbReference type="EMBL" id="FO203427">
    <property type="protein sequence ID" value="CCH47321.1"/>
    <property type="molecule type" value="Genomic_DNA"/>
</dbReference>
<dbReference type="HOGENOM" id="CLU_036782_1_0_7"/>
<accession>M1WJ58</accession>
<dbReference type="InterPro" id="IPR052063">
    <property type="entry name" value="Polysaccharide_Lyase_1"/>
</dbReference>
<dbReference type="OrthoDB" id="8737820at2"/>
<dbReference type="GO" id="GO:0016829">
    <property type="term" value="F:lyase activity"/>
    <property type="evidence" value="ECO:0007669"/>
    <property type="project" value="UniProtKB-KW"/>
</dbReference>
<dbReference type="InterPro" id="IPR012334">
    <property type="entry name" value="Pectin_lyas_fold"/>
</dbReference>
<proteinExistence type="predicted"/>
<dbReference type="InterPro" id="IPR011050">
    <property type="entry name" value="Pectin_lyase_fold/virulence"/>
</dbReference>
<evidence type="ECO:0000256" key="2">
    <source>
        <dbReference type="ARBA" id="ARBA00023180"/>
    </source>
</evidence>
<dbReference type="PANTHER" id="PTHR42970">
    <property type="entry name" value="PECTATE LYASE C-RELATED"/>
    <property type="match status" value="1"/>
</dbReference>
<sequence length="433" mass="46748">MMLSRFPLLIYAFLLYFFPCTIASAVEVDDFTVSGGLVTGSNIIHVTSLDDDGPGTLREALEKDGPKIIVFEESGTILLKSDLIITHDKTTIAGETAPSPGIIIHNGSLHIRASDIVVSHVAIYPGSSNDPQIAENRDGISIYGSPSKNIQRNNILLHNVSVGWAVDENIGIQGLTDHIKIVRSLIAQPLVTGGHPKGSHSMNILLGGTVKRVIIVGSVLAGAEYRSPRLLTGNRVSFINNVIVGPGLRATHLDTSQTVLQPGAIDLIGNVYFPTAATKCNSYAIDIDSQFLKATPATTVHLDDNAVLESCKTDCLKLTNATMNLLAEEPVTQFGWKVISSKNVTEGVYPYVGSHPAQRNPIDAKVIRSIEDCSISLMQEMRDTGGYSSLKSIPTNDDVPISEKLTSPEDVDTMKAWLLMLHKRVTHGADFIY</sequence>
<dbReference type="STRING" id="1322246.BN4_10081"/>
<dbReference type="RefSeq" id="WP_015413376.1">
    <property type="nucleotide sequence ID" value="NC_020409.1"/>
</dbReference>
<dbReference type="Proteomes" id="UP000011724">
    <property type="component" value="Chromosome"/>
</dbReference>
<dbReference type="GO" id="GO:0046872">
    <property type="term" value="F:metal ion binding"/>
    <property type="evidence" value="ECO:0007669"/>
    <property type="project" value="UniProtKB-KW"/>
</dbReference>
<dbReference type="KEGG" id="dpi:BN4_10081"/>
<keyword evidence="4" id="KW-1185">Reference proteome</keyword>
<reference evidence="3 4" key="1">
    <citation type="journal article" date="2013" name="PLoS ONE">
        <title>The first genomic and proteomic characterization of a deep-sea sulfate reducer: insights into the piezophilic lifestyle of Desulfovibrio piezophilus.</title>
        <authorList>
            <person name="Pradel N."/>
            <person name="Ji B."/>
            <person name="Gimenez G."/>
            <person name="Talla E."/>
            <person name="Lenoble P."/>
            <person name="Garel M."/>
            <person name="Tamburini C."/>
            <person name="Fourquet P."/>
            <person name="Lebrun R."/>
            <person name="Bertin P."/>
            <person name="Denis Y."/>
            <person name="Pophillat M."/>
            <person name="Barbe V."/>
            <person name="Ollivier B."/>
            <person name="Dolla A."/>
        </authorList>
    </citation>
    <scope>NUCLEOTIDE SEQUENCE [LARGE SCALE GENOMIC DNA]</scope>
    <source>
        <strain evidence="4">DSM 10523 / SB164P1</strain>
    </source>
</reference>
<protein>
    <submittedName>
        <fullName evidence="3">Putative pectate lyase protein</fullName>
    </submittedName>
</protein>